<dbReference type="Gene3D" id="2.40.128.340">
    <property type="match status" value="4"/>
</dbReference>
<evidence type="ECO:0008006" key="4">
    <source>
        <dbReference type="Google" id="ProtNLM"/>
    </source>
</evidence>
<organism evidence="2 3">
    <name type="scientific">Corallococcus praedator</name>
    <dbReference type="NCBI Taxonomy" id="2316724"/>
    <lineage>
        <taxon>Bacteria</taxon>
        <taxon>Pseudomonadati</taxon>
        <taxon>Myxococcota</taxon>
        <taxon>Myxococcia</taxon>
        <taxon>Myxococcales</taxon>
        <taxon>Cystobacterineae</taxon>
        <taxon>Myxococcaceae</taxon>
        <taxon>Corallococcus</taxon>
    </lineage>
</organism>
<evidence type="ECO:0000256" key="1">
    <source>
        <dbReference type="ARBA" id="ARBA00022729"/>
    </source>
</evidence>
<keyword evidence="1" id="KW-0732">Signal</keyword>
<reference evidence="2 3" key="1">
    <citation type="submission" date="2018-09" db="EMBL/GenBank/DDBJ databases">
        <authorList>
            <person name="Livingstone P.G."/>
            <person name="Whitworth D.E."/>
        </authorList>
    </citation>
    <scope>NUCLEOTIDE SEQUENCE [LARGE SCALE GENOMIC DNA]</scope>
    <source>
        <strain evidence="2 3">CA031B</strain>
    </source>
</reference>
<dbReference type="Gene3D" id="3.40.390.10">
    <property type="entry name" value="Collagenase (Catalytic Domain)"/>
    <property type="match status" value="1"/>
</dbReference>
<dbReference type="Proteomes" id="UP000278907">
    <property type="component" value="Unassembled WGS sequence"/>
</dbReference>
<dbReference type="InterPro" id="IPR013517">
    <property type="entry name" value="FG-GAP"/>
</dbReference>
<dbReference type="RefSeq" id="WP_120630710.1">
    <property type="nucleotide sequence ID" value="NZ_RAWI01000105.1"/>
</dbReference>
<evidence type="ECO:0000313" key="2">
    <source>
        <dbReference type="EMBL" id="RKI08367.1"/>
    </source>
</evidence>
<evidence type="ECO:0000313" key="3">
    <source>
        <dbReference type="Proteomes" id="UP000278907"/>
    </source>
</evidence>
<dbReference type="InterPro" id="IPR024079">
    <property type="entry name" value="MetalloPept_cat_dom_sf"/>
</dbReference>
<name>A0ABX9QHP5_9BACT</name>
<protein>
    <recommendedName>
        <fullName evidence="4">Protease B</fullName>
    </recommendedName>
</protein>
<dbReference type="Pfam" id="PF12388">
    <property type="entry name" value="Peptidase_M57"/>
    <property type="match status" value="1"/>
</dbReference>
<dbReference type="PROSITE" id="PS51257">
    <property type="entry name" value="PROKAR_LIPOPROTEIN"/>
    <property type="match status" value="1"/>
</dbReference>
<proteinExistence type="predicted"/>
<dbReference type="PANTHER" id="PTHR46580">
    <property type="entry name" value="SENSOR KINASE-RELATED"/>
    <property type="match status" value="1"/>
</dbReference>
<accession>A0ABX9QHP5</accession>
<dbReference type="PANTHER" id="PTHR46580:SF2">
    <property type="entry name" value="MAM DOMAIN-CONTAINING PROTEIN"/>
    <property type="match status" value="1"/>
</dbReference>
<dbReference type="SUPFAM" id="SSF55486">
    <property type="entry name" value="Metalloproteases ('zincins'), catalytic domain"/>
    <property type="match status" value="1"/>
</dbReference>
<sequence>MFKKAAVLAVTCGALLVGCGTDPKAENEEIISNLIEAGFPANDIMVAGGAVYVGRDAHVTLAASREMLQAPEESAEQYRTTNLVGTGVTKICINPTADFNSYSNLSQGLDQAITNYNERGLRITFARGPATDCTATITAQTMGGTGGQAGFPSGGLPYGNFFIGTGLNSFSVDVNEHVITHEVGHAIGFRHSDYYNRSISCGAGGDEGDAGVGAILIPGTPTTATVGGSIMNSCFRATETGEWTSSDITALNYLYTRVAVEVASGGFPAGYWSDASTQFLPGDFNGDGKVDFVAIHPSGGTYANTFLSNGDGTFRQVTSGGFSANYWSDASTRFLPGDFNGDGRVDFVAIHPSGGTYANSFLSNGDGTFRQVASGGFPANSWSDASTRFLPGDFNGDGRVDFIAIQPRSGTYAYTFLSNGDGTFREVSSGGFPSNYWSDASTRFLPGDFNGDGRVDFIAIQPRSGAYAYTFLSNGDGTFREVSSGGFPSNYWSDASTRFLPGDFNGDGRVDFIAIQPRSGAYAYTFLSNGDGTFREVSSGGFPSNYWSDASTRFLPGDFNGDGKVDFIAIHPSGGTYARTFLSNGDGTFRQVLSGGFSANYWSDASTRFLPGDFNGDGRADFIAIHPRSGTYARNFFSNGDGTFREVLSGGFSNGYEANASTQFLPGDFNGDGKVDFIAIHPRAGTYAYTFLMH</sequence>
<dbReference type="Pfam" id="PF13517">
    <property type="entry name" value="FG-GAP_3"/>
    <property type="match status" value="4"/>
</dbReference>
<keyword evidence="3" id="KW-1185">Reference proteome</keyword>
<dbReference type="InterPro" id="IPR028994">
    <property type="entry name" value="Integrin_alpha_N"/>
</dbReference>
<gene>
    <name evidence="2" type="ORF">D7Y13_16095</name>
</gene>
<dbReference type="EMBL" id="RAWI01000105">
    <property type="protein sequence ID" value="RKI08367.1"/>
    <property type="molecule type" value="Genomic_DNA"/>
</dbReference>
<comment type="caution">
    <text evidence="2">The sequence shown here is derived from an EMBL/GenBank/DDBJ whole genome shotgun (WGS) entry which is preliminary data.</text>
</comment>
<dbReference type="SUPFAM" id="SSF69318">
    <property type="entry name" value="Integrin alpha N-terminal domain"/>
    <property type="match status" value="1"/>
</dbReference>
<dbReference type="InterPro" id="IPR024653">
    <property type="entry name" value="Peptidase_M10/M27/M57"/>
</dbReference>